<evidence type="ECO:0000313" key="3">
    <source>
        <dbReference type="Proteomes" id="UP000654482"/>
    </source>
</evidence>
<sequence>MPQKRPPSKKKTDAWSKERKELISGASGGFLFGIPMLYTMEVWFIGSHVRPPVLLDILIVTYTVVFLLNRVEGFRNSGRDGVLDAAAESVEALAIGLVCAAIMLVILQQITLETSLDEGIGKIVFEGVPFALGVALSRSILSGDRWSSGNPSASNKNKQPNLWKDTLTDMSATSIGAIIIAFNIAPTDEVLLLAAAASPLWLLAIIVVSLLVSYGIVFASGFTSQQKRQQQQGLFQGPLSETIFSYLISILASALMLWFFQQLSWNDPWDLWLRYTVILGLPATIGGAAGRLAV</sequence>
<dbReference type="InterPro" id="IPR024464">
    <property type="entry name" value="DUF2391"/>
</dbReference>
<comment type="caution">
    <text evidence="2">The sequence shown here is derived from an EMBL/GenBank/DDBJ whole genome shotgun (WGS) entry which is preliminary data.</text>
</comment>
<keyword evidence="1" id="KW-0472">Membrane</keyword>
<dbReference type="AlphaFoldDB" id="A0A8J7DZV4"/>
<evidence type="ECO:0000256" key="1">
    <source>
        <dbReference type="SAM" id="Phobius"/>
    </source>
</evidence>
<organism evidence="2 3">
    <name type="scientific">Lusitaniella coriacea LEGE 07157</name>
    <dbReference type="NCBI Taxonomy" id="945747"/>
    <lineage>
        <taxon>Bacteria</taxon>
        <taxon>Bacillati</taxon>
        <taxon>Cyanobacteriota</taxon>
        <taxon>Cyanophyceae</taxon>
        <taxon>Spirulinales</taxon>
        <taxon>Lusitaniellaceae</taxon>
        <taxon>Lusitaniella</taxon>
    </lineage>
</organism>
<feature type="transmembrane region" description="Helical" evidence="1">
    <location>
        <begin position="200"/>
        <end position="222"/>
    </location>
</feature>
<keyword evidence="1" id="KW-0812">Transmembrane</keyword>
<feature type="transmembrane region" description="Helical" evidence="1">
    <location>
        <begin position="21"/>
        <end position="40"/>
    </location>
</feature>
<reference evidence="2" key="1">
    <citation type="submission" date="2020-10" db="EMBL/GenBank/DDBJ databases">
        <authorList>
            <person name="Castelo-Branco R."/>
            <person name="Eusebio N."/>
            <person name="Adriana R."/>
            <person name="Vieira A."/>
            <person name="Brugerolle De Fraissinette N."/>
            <person name="Rezende De Castro R."/>
            <person name="Schneider M.P."/>
            <person name="Vasconcelos V."/>
            <person name="Leao P.N."/>
        </authorList>
    </citation>
    <scope>NUCLEOTIDE SEQUENCE</scope>
    <source>
        <strain evidence="2">LEGE 07157</strain>
    </source>
</reference>
<dbReference type="RefSeq" id="WP_194031827.1">
    <property type="nucleotide sequence ID" value="NZ_JADEWZ010000058.1"/>
</dbReference>
<evidence type="ECO:0000313" key="2">
    <source>
        <dbReference type="EMBL" id="MBE9118734.1"/>
    </source>
</evidence>
<keyword evidence="1" id="KW-1133">Transmembrane helix</keyword>
<name>A0A8J7DZV4_9CYAN</name>
<feature type="transmembrane region" description="Helical" evidence="1">
    <location>
        <begin position="52"/>
        <end position="71"/>
    </location>
</feature>
<feature type="transmembrane region" description="Helical" evidence="1">
    <location>
        <begin position="272"/>
        <end position="293"/>
    </location>
</feature>
<accession>A0A8J7DZV4</accession>
<keyword evidence="3" id="KW-1185">Reference proteome</keyword>
<gene>
    <name evidence="2" type="ORF">IQ249_22855</name>
</gene>
<feature type="transmembrane region" description="Helical" evidence="1">
    <location>
        <begin position="243"/>
        <end position="260"/>
    </location>
</feature>
<dbReference type="Proteomes" id="UP000654482">
    <property type="component" value="Unassembled WGS sequence"/>
</dbReference>
<dbReference type="EMBL" id="JADEWZ010000058">
    <property type="protein sequence ID" value="MBE9118734.1"/>
    <property type="molecule type" value="Genomic_DNA"/>
</dbReference>
<feature type="transmembrane region" description="Helical" evidence="1">
    <location>
        <begin position="92"/>
        <end position="111"/>
    </location>
</feature>
<protein>
    <submittedName>
        <fullName evidence="2">TIGR02587 family membrane protein</fullName>
    </submittedName>
</protein>
<dbReference type="InterPro" id="IPR013416">
    <property type="entry name" value="CHP02587_IM"/>
</dbReference>
<dbReference type="Pfam" id="PF09622">
    <property type="entry name" value="DUF2391"/>
    <property type="match status" value="1"/>
</dbReference>
<proteinExistence type="predicted"/>
<dbReference type="NCBIfam" id="TIGR02587">
    <property type="entry name" value="TIGR02587 family membrane protein"/>
    <property type="match status" value="1"/>
</dbReference>